<evidence type="ECO:0000256" key="2">
    <source>
        <dbReference type="ARBA" id="ARBA00008854"/>
    </source>
</evidence>
<gene>
    <name evidence="6" type="ORF">NYG85_02395</name>
</gene>
<reference evidence="6" key="2">
    <citation type="journal article" date="2023" name="Microorganisms">
        <title>Isolation and Genomic Characteristics of Cat-Borne Campylobacter felis sp. nov. and Sheep-Borne Campylobacter ovis sp. nov.</title>
        <authorList>
            <person name="Wang H."/>
            <person name="Li Y."/>
            <person name="Gu Y."/>
            <person name="Zhou G."/>
            <person name="Chen X."/>
            <person name="Zhang X."/>
            <person name="Shao Z."/>
            <person name="Zhang J."/>
            <person name="Zhang M."/>
        </authorList>
    </citation>
    <scope>NUCLEOTIDE SEQUENCE</scope>
    <source>
        <strain evidence="6">PS10</strain>
    </source>
</reference>
<keyword evidence="5" id="KW-0472">Membrane</keyword>
<organism evidence="6 7">
    <name type="scientific">Campylobacter gastrosuis</name>
    <dbReference type="NCBI Taxonomy" id="2974576"/>
    <lineage>
        <taxon>Bacteria</taxon>
        <taxon>Pseudomonadati</taxon>
        <taxon>Campylobacterota</taxon>
        <taxon>Epsilonproteobacteria</taxon>
        <taxon>Campylobacterales</taxon>
        <taxon>Campylobacteraceae</taxon>
        <taxon>Campylobacter</taxon>
    </lineage>
</organism>
<evidence type="ECO:0000256" key="5">
    <source>
        <dbReference type="ARBA" id="ARBA00023136"/>
    </source>
</evidence>
<dbReference type="SUPFAM" id="SSF140478">
    <property type="entry name" value="LemA-like"/>
    <property type="match status" value="1"/>
</dbReference>
<dbReference type="PANTHER" id="PTHR34478">
    <property type="entry name" value="PROTEIN LEMA"/>
    <property type="match status" value="1"/>
</dbReference>
<sequence>MSSGLLALLAMIFTLILWAIYTYNSLISKQNDVKNIRSSVDVWLKKRYDLIPNLVLSVKEYMVFEKETLSKITELRSLAMSAKNGESFELNSEISSLLNGIKVAFENYPELKANENFLHLQKSLNEIEEQLSAARRAYNASVMIYNNYTQMLPSGLIANLFNFKKESFFEILSNERENPNVKDLFR</sequence>
<evidence type="ECO:0000256" key="3">
    <source>
        <dbReference type="ARBA" id="ARBA00022692"/>
    </source>
</evidence>
<reference evidence="6" key="1">
    <citation type="submission" date="2022-08" db="EMBL/GenBank/DDBJ databases">
        <authorList>
            <person name="Wang H."/>
        </authorList>
    </citation>
    <scope>NUCLEOTIDE SEQUENCE</scope>
    <source>
        <strain evidence="6">PS10</strain>
    </source>
</reference>
<comment type="caution">
    <text evidence="6">The sequence shown here is derived from an EMBL/GenBank/DDBJ whole genome shotgun (WGS) entry which is preliminary data.</text>
</comment>
<dbReference type="RefSeq" id="WP_284936881.1">
    <property type="nucleotide sequence ID" value="NZ_JANURM010000002.1"/>
</dbReference>
<proteinExistence type="inferred from homology"/>
<dbReference type="EMBL" id="JANURM010000002">
    <property type="protein sequence ID" value="MDL0088227.1"/>
    <property type="molecule type" value="Genomic_DNA"/>
</dbReference>
<dbReference type="PANTHER" id="PTHR34478:SF1">
    <property type="entry name" value="PROTEIN LEMA"/>
    <property type="match status" value="1"/>
</dbReference>
<dbReference type="InterPro" id="IPR007156">
    <property type="entry name" value="MamQ_LemA"/>
</dbReference>
<dbReference type="Pfam" id="PF04011">
    <property type="entry name" value="LemA"/>
    <property type="match status" value="1"/>
</dbReference>
<accession>A0ABT7HMT8</accession>
<evidence type="ECO:0000313" key="7">
    <source>
        <dbReference type="Proteomes" id="UP001173801"/>
    </source>
</evidence>
<comment type="similarity">
    <text evidence="2">Belongs to the LemA family.</text>
</comment>
<dbReference type="Gene3D" id="1.20.1440.20">
    <property type="entry name" value="LemA-like domain"/>
    <property type="match status" value="1"/>
</dbReference>
<name>A0ABT7HMT8_9BACT</name>
<evidence type="ECO:0000256" key="4">
    <source>
        <dbReference type="ARBA" id="ARBA00022989"/>
    </source>
</evidence>
<keyword evidence="4" id="KW-1133">Transmembrane helix</keyword>
<evidence type="ECO:0000256" key="1">
    <source>
        <dbReference type="ARBA" id="ARBA00004167"/>
    </source>
</evidence>
<evidence type="ECO:0000313" key="6">
    <source>
        <dbReference type="EMBL" id="MDL0088227.1"/>
    </source>
</evidence>
<keyword evidence="7" id="KW-1185">Reference proteome</keyword>
<protein>
    <submittedName>
        <fullName evidence="6">LemA family protein</fullName>
    </submittedName>
</protein>
<dbReference type="InterPro" id="IPR023353">
    <property type="entry name" value="LemA-like_dom_sf"/>
</dbReference>
<keyword evidence="3" id="KW-0812">Transmembrane</keyword>
<comment type="subcellular location">
    <subcellularLocation>
        <location evidence="1">Membrane</location>
        <topology evidence="1">Single-pass membrane protein</topology>
    </subcellularLocation>
</comment>
<dbReference type="Proteomes" id="UP001173801">
    <property type="component" value="Unassembled WGS sequence"/>
</dbReference>